<dbReference type="PROSITE" id="PS50928">
    <property type="entry name" value="ABC_TM1"/>
    <property type="match status" value="1"/>
</dbReference>
<dbReference type="RefSeq" id="WP_022999290.1">
    <property type="nucleotide sequence ID" value="NZ_CXST01000002.1"/>
</dbReference>
<keyword evidence="2 7" id="KW-0813">Transport</keyword>
<evidence type="ECO:0000256" key="6">
    <source>
        <dbReference type="ARBA" id="ARBA00023136"/>
    </source>
</evidence>
<evidence type="ECO:0000313" key="9">
    <source>
        <dbReference type="EMBL" id="CTQ44132.1"/>
    </source>
</evidence>
<gene>
    <name evidence="9" type="primary">sugA_4</name>
    <name evidence="9" type="ORF">LAL4801_02574</name>
</gene>
<evidence type="ECO:0000256" key="4">
    <source>
        <dbReference type="ARBA" id="ARBA00022692"/>
    </source>
</evidence>
<comment type="similarity">
    <text evidence="7">Belongs to the binding-protein-dependent transport system permease family.</text>
</comment>
<comment type="subcellular location">
    <subcellularLocation>
        <location evidence="1 7">Cell membrane</location>
        <topology evidence="1 7">Multi-pass membrane protein</topology>
    </subcellularLocation>
</comment>
<proteinExistence type="inferred from homology"/>
<dbReference type="GO" id="GO:0005886">
    <property type="term" value="C:plasma membrane"/>
    <property type="evidence" value="ECO:0007669"/>
    <property type="project" value="UniProtKB-SubCell"/>
</dbReference>
<evidence type="ECO:0000256" key="1">
    <source>
        <dbReference type="ARBA" id="ARBA00004651"/>
    </source>
</evidence>
<evidence type="ECO:0000313" key="10">
    <source>
        <dbReference type="Proteomes" id="UP000048926"/>
    </source>
</evidence>
<dbReference type="EMBL" id="CXST01000002">
    <property type="protein sequence ID" value="CTQ44132.1"/>
    <property type="molecule type" value="Genomic_DNA"/>
</dbReference>
<dbReference type="Pfam" id="PF00528">
    <property type="entry name" value="BPD_transp_1"/>
    <property type="match status" value="1"/>
</dbReference>
<keyword evidence="6 7" id="KW-0472">Membrane</keyword>
<evidence type="ECO:0000256" key="3">
    <source>
        <dbReference type="ARBA" id="ARBA00022475"/>
    </source>
</evidence>
<evidence type="ECO:0000256" key="2">
    <source>
        <dbReference type="ARBA" id="ARBA00022448"/>
    </source>
</evidence>
<dbReference type="PANTHER" id="PTHR43005">
    <property type="entry name" value="BLR7065 PROTEIN"/>
    <property type="match status" value="1"/>
</dbReference>
<dbReference type="CDD" id="cd06261">
    <property type="entry name" value="TM_PBP2"/>
    <property type="match status" value="1"/>
</dbReference>
<accession>A0A0M6Y211</accession>
<keyword evidence="3" id="KW-1003">Cell membrane</keyword>
<protein>
    <submittedName>
        <fullName evidence="9">Trehalose transport system permease protein SugA</fullName>
    </submittedName>
</protein>
<dbReference type="KEGG" id="lagg:B0E33_11150"/>
<dbReference type="GO" id="GO:0055085">
    <property type="term" value="P:transmembrane transport"/>
    <property type="evidence" value="ECO:0007669"/>
    <property type="project" value="InterPro"/>
</dbReference>
<organism evidence="9 10">
    <name type="scientific">Roseibium aggregatum</name>
    <dbReference type="NCBI Taxonomy" id="187304"/>
    <lineage>
        <taxon>Bacteria</taxon>
        <taxon>Pseudomonadati</taxon>
        <taxon>Pseudomonadota</taxon>
        <taxon>Alphaproteobacteria</taxon>
        <taxon>Hyphomicrobiales</taxon>
        <taxon>Stappiaceae</taxon>
        <taxon>Roseibium</taxon>
    </lineage>
</organism>
<dbReference type="STRING" id="187304.B0E33_11150"/>
<evidence type="ECO:0000256" key="7">
    <source>
        <dbReference type="RuleBase" id="RU363032"/>
    </source>
</evidence>
<dbReference type="Proteomes" id="UP000048926">
    <property type="component" value="Unassembled WGS sequence"/>
</dbReference>
<dbReference type="PANTHER" id="PTHR43005:SF1">
    <property type="entry name" value="SPERMIDINE_PUTRESCINE TRANSPORT SYSTEM PERMEASE PROTEIN"/>
    <property type="match status" value="1"/>
</dbReference>
<feature type="transmembrane region" description="Helical" evidence="7">
    <location>
        <begin position="74"/>
        <end position="95"/>
    </location>
</feature>
<feature type="transmembrane region" description="Helical" evidence="7">
    <location>
        <begin position="107"/>
        <end position="127"/>
    </location>
</feature>
<feature type="transmembrane region" description="Helical" evidence="7">
    <location>
        <begin position="266"/>
        <end position="285"/>
    </location>
</feature>
<dbReference type="SUPFAM" id="SSF161098">
    <property type="entry name" value="MetI-like"/>
    <property type="match status" value="1"/>
</dbReference>
<sequence>MLGRRQKREKWILLAPALALLALVTLIPLANTLWLSFTDTRISALPEPVHFIGLENYVYALTDPDFQDALFRTLYFTIVSVGLEGILGVAVAVLLNQEFRGRTLLRALIILPWAVPTIVNAVAWRLIYHPDYGALNSLLFQLGLISDYRSWIGDPATAMNMVILADVWKNFPLVAYVALAALQTVPGDLNKAAAIEGAGPWKRFRSITLPWIAGPLMVVMVLRTIEAFRVFDIIYVMTGGGPADSTKTASFYVYQEYFNYLRSGSGASYAVLVAGISAVLIVFYYSATKRQTAGGAA</sequence>
<reference evidence="10" key="1">
    <citation type="submission" date="2015-07" db="EMBL/GenBank/DDBJ databases">
        <authorList>
            <person name="Rodrigo-Torres Lidia"/>
            <person name="Arahal R.David."/>
        </authorList>
    </citation>
    <scope>NUCLEOTIDE SEQUENCE [LARGE SCALE GENOMIC DNA]</scope>
    <source>
        <strain evidence="10">CECT 4801</strain>
    </source>
</reference>
<evidence type="ECO:0000259" key="8">
    <source>
        <dbReference type="PROSITE" id="PS50928"/>
    </source>
</evidence>
<feature type="transmembrane region" description="Helical" evidence="7">
    <location>
        <begin position="12"/>
        <end position="37"/>
    </location>
</feature>
<keyword evidence="5 7" id="KW-1133">Transmembrane helix</keyword>
<keyword evidence="10" id="KW-1185">Reference proteome</keyword>
<evidence type="ECO:0000256" key="5">
    <source>
        <dbReference type="ARBA" id="ARBA00022989"/>
    </source>
</evidence>
<dbReference type="InterPro" id="IPR035906">
    <property type="entry name" value="MetI-like_sf"/>
</dbReference>
<keyword evidence="4 7" id="KW-0812">Transmembrane</keyword>
<feature type="domain" description="ABC transmembrane type-1" evidence="8">
    <location>
        <begin position="70"/>
        <end position="284"/>
    </location>
</feature>
<name>A0A0M6Y211_9HYPH</name>
<dbReference type="AlphaFoldDB" id="A0A0M6Y211"/>
<dbReference type="InterPro" id="IPR000515">
    <property type="entry name" value="MetI-like"/>
</dbReference>
<dbReference type="Gene3D" id="1.10.3720.10">
    <property type="entry name" value="MetI-like"/>
    <property type="match status" value="1"/>
</dbReference>